<feature type="transmembrane region" description="Helical" evidence="1">
    <location>
        <begin position="2506"/>
        <end position="2531"/>
    </location>
</feature>
<keyword evidence="4" id="KW-1185">Reference proteome</keyword>
<evidence type="ECO:0000256" key="1">
    <source>
        <dbReference type="SAM" id="Phobius"/>
    </source>
</evidence>
<name>A0A8S1NEU0_9CILI</name>
<dbReference type="EMBL" id="CAJJDN010000051">
    <property type="protein sequence ID" value="CAD8087605.1"/>
    <property type="molecule type" value="Genomic_DNA"/>
</dbReference>
<feature type="transmembrane region" description="Helical" evidence="1">
    <location>
        <begin position="2729"/>
        <end position="2751"/>
    </location>
</feature>
<comment type="caution">
    <text evidence="3">The sequence shown here is derived from an EMBL/GenBank/DDBJ whole genome shotgun (WGS) entry which is preliminary data.</text>
</comment>
<feature type="transmembrane region" description="Helical" evidence="1">
    <location>
        <begin position="2704"/>
        <end position="2723"/>
    </location>
</feature>
<evidence type="ECO:0008006" key="5">
    <source>
        <dbReference type="Google" id="ProtNLM"/>
    </source>
</evidence>
<feature type="transmembrane region" description="Helical" evidence="1">
    <location>
        <begin position="2594"/>
        <end position="2621"/>
    </location>
</feature>
<keyword evidence="1" id="KW-0812">Transmembrane</keyword>
<proteinExistence type="predicted"/>
<feature type="transmembrane region" description="Helical" evidence="1">
    <location>
        <begin position="2450"/>
        <end position="2468"/>
    </location>
</feature>
<dbReference type="PANTHER" id="PTHR11319">
    <property type="entry name" value="G PROTEIN-COUPLED RECEPTOR-RELATED"/>
    <property type="match status" value="1"/>
</dbReference>
<gene>
    <name evidence="3" type="ORF">PSON_ATCC_30995.1.T0510290</name>
</gene>
<reference evidence="3" key="1">
    <citation type="submission" date="2021-01" db="EMBL/GenBank/DDBJ databases">
        <authorList>
            <consortium name="Genoscope - CEA"/>
            <person name="William W."/>
        </authorList>
    </citation>
    <scope>NUCLEOTIDE SEQUENCE</scope>
</reference>
<dbReference type="OrthoDB" id="305328at2759"/>
<sequence>MISFIPILVLTLGCSHSFIIELSQDYQFKTEQMNLKFQDFVLNQYFTYGLWSKYIPLGQISQIGRIGLFDSNCFHLHNAADSETMKVDFIYFDCLDIDLMQITKGIQFFDNEGNFHSYNITVDSQDYESCWYFIQIAQWPMLQRFELLFIYYPDLIFSKVLKIKYPYRRINPLLTFGGGLILDINSEFLQNMQDRKQLSYFPGKLYYDYLFVDVRSIDRNGLIISLDTFGGLHICNCQSNLNINVQNGILNWLDNKFFTSENANCESFGLSGWLKILEIYKINDNFDYKFMKMNKFSQNQKLNDDNLSAFQLLYRISDLKFKIVIMTYSYTFPSVNIDFSSNPFLIAKETEILNDIYLWHYLQVVLSENILQIKITFYEGENTYIYQDSISVYHFNEVQFQIHYGNINLEPENYLNVQIENFIFQNCNSEFLDKSCHPSCQKCDGPTNSDCLSCSQDSNRIYISHQKACVCHYNTIDQDFCYQKEHFNLQLLQLSQQAELTINCEYGYFNLNQTFCLKCPSIIKPNLITCLECIQNPFNWKNDPYCQTLLYIIEDNTSNTFIDEKKSYYILAGDQIQLCQECTSSNFNDDLLLHKDFISTIKPNKELCQNNYSIHKFGVQQCYSCQIKQCMVCEIQNDGYKCLVCNYGSQLKNGLCVPLIFYNRNNLKDCVSPFYLTSNKQCKICPIKYCKFCFEYKNNDLSKSTLYKDYEEFNQDEYHQIGCALCEENFIFDFRKGFCLHQKSMIQYCQRSFINLQGEEICTLSQIDDFSIAPEIINCQKYITNCLQCFLSPQQIIKCVICKDGYKNSVKTGHCQVSLIPYCKICSEDIENSLDAWVQLIQSFLMQFLPNQYYYYVEEISIMQTEITIECKEGYKLIINSCLKNCEPDCLSCQDSLDKLSGIECRKCSLNYYRLPNRSKDKGKCLICPQLCSICQIRSQEEIQIVNPEFIVNELNAHFSYKCLQPASDPNIKINPSLQIAKYCFSKDCENHFQYEYLMNCQNQQLGLRYGSNFQYQQNINKIYLNNMGIEIMQIILNFTMFNFEIDCLYENPIRIDNSLRKEVFSLQIVKIQIIGQKQNNTKINYNFFITNFDVVEIIQLYFYVDSLFYINLNSKQQLTLIINETIFLAKKDIIQSQFQIIGQLYQDFILKDVKFLNLIIFGSYMFNIKYNNTRGIVLIENLQIINCTFTNSSFILFTGNPYKIMLNNIQIINCQFYNSSSFNFFDQIQKKYLISIQKFSVINCTFQQSIMINYPYNFELLIQDLDFFHNSLFLSNILICNSKAIYINLVLRYNDFIDSYFLVSNQVNQTNDINLNFQNIEIYNNSIKKSTIIKLTSNLISNSYHILLSNITILNNQNEIQDEQKNYLFYIHAQTLKISQMIIKDSPNQKYFYVYQTQEILFQNILFTNSQIKSKVPLDLSCLDKIKQNQQLLEVQGFQKLQLFNISVLYHFNIDQTLITIFSNIIYQSDISQTVNISNLTFQNNILLKNKIANLLSLIAIYSEQNQIIQISNLKFIENIYNQYSDDFQSSSSSLFYINSQLSEIILQKCFCYNNMLTNSISSFATIYSNNIKIQNFTVKNLNIITENIFKQYYQIELLESFTQNEILLIIKSYLKIQNKGGVMQITASNISIKDSYFENILAQSSAVFGITTKLKGVVIIKGVTLKNIQVDFTQSLDIYGSISIFSQNSQLQLELIDINFINVYNKFGSSILTLYPSMKQNKLVFQNIYLENSLSLMNSFTKLQFSQKEIDLNSIIIQNMTVIQTMEAWINYFTFVGTLSVIEMVKILYDNAIINIFGCSVKIIGLNVQGVLFSSVLKVMDAYQFLLVETYFISLSSFLSINIIYIGQDRLNNLQLSIYQIEFDSYFQFEPKDNQIILQNLFTLNNQFSKCQLIIKKSHFIQSNHSLNSIIKQLKLQQSNTGSLIFIQSQTNQTKIFLSSLKIKNNNCSNCGLGIIYFDINSFNHIKMNNILCYFNKILKHGCITFISNYTLASSVIIENSQFVRNDGTQGTGITSINIKLRISNCIFLQNNASLMGGAIYIGSNPNQFQFYKTIIMDNEAKVGGGIYLNGNNSLNHNNFNKSILQFNKAYQNSNNLIEIPDHLGLQINDLEMRSTQNVNQRLITNTLKINSYQTIQQDKKIKTIDLMVPSNQQIGNYGLFSIQKMDYFVQISNITLSFRNSMNELLNNVDDFICELSQAIQSKDEKISREENFLQILSYDNQTQKFDLGNKIFQLDPYLNQNKQFQIQIDCIIQFSQKHLRYIIYAKSYLCQLGEYYVGKGCSKCQSIQGYYSVTYNATKCSIFDNIKFKNITSNLINLNPGYWRPDYYSDQTELCFKNQIFCQGGWEVNDKLCLQGHIGGLCEECDIYNIRGFGKHFKSLTNMQCQICPRESINLILFIFVTLWSFFTIFLSVRSIEKTNLLYTSLGLKQKFRGIIFKLNQDHQSFLIKMLLNYLWLFSLIYSFNINFSFSNTFFESASNSSLVLAYSLDCYLSSQINTDIIYSRIITMMVFILFQLILFVLAHKFYSIFQKHKFRMSIVTNTILYQYLSNHATLIKQFCSLLAVRRISNIDFVQGNVSFSFNTQTHFRWIIGFILPSLILVGLAIPVFLFLLMFFIKEKLEIIQFRRHICYLFNEYNKNTYFWEYIKICKKTLVIFIMIYFETNILLKASLLGLCLLLYQQLALKYKPFILNSLNVLDISTSQICSISIFLAAVQYVSDQQNHVISFILQIVLILLWIKLCQPFILKILSIYYKRHRIELLIQIQLVVQKIKQNSYIDLILNKQIMKWTKQEKQIKQNYDKLKMYLICFSKLSLEQQKNVNSQLISVQTLRSRVSFNENDMKQLFLTQNTC</sequence>
<feature type="chain" id="PRO_5035933503" description="Transmembrane protein" evidence="2">
    <location>
        <begin position="18"/>
        <end position="2856"/>
    </location>
</feature>
<evidence type="ECO:0000313" key="4">
    <source>
        <dbReference type="Proteomes" id="UP000692954"/>
    </source>
</evidence>
<protein>
    <recommendedName>
        <fullName evidence="5">Transmembrane protein</fullName>
    </recommendedName>
</protein>
<keyword evidence="1" id="KW-1133">Transmembrane helix</keyword>
<evidence type="ECO:0000313" key="3">
    <source>
        <dbReference type="EMBL" id="CAD8087605.1"/>
    </source>
</evidence>
<feature type="transmembrane region" description="Helical" evidence="1">
    <location>
        <begin position="2658"/>
        <end position="2684"/>
    </location>
</feature>
<evidence type="ECO:0000256" key="2">
    <source>
        <dbReference type="SAM" id="SignalP"/>
    </source>
</evidence>
<organism evidence="3 4">
    <name type="scientific">Paramecium sonneborni</name>
    <dbReference type="NCBI Taxonomy" id="65129"/>
    <lineage>
        <taxon>Eukaryota</taxon>
        <taxon>Sar</taxon>
        <taxon>Alveolata</taxon>
        <taxon>Ciliophora</taxon>
        <taxon>Intramacronucleata</taxon>
        <taxon>Oligohymenophorea</taxon>
        <taxon>Peniculida</taxon>
        <taxon>Parameciidae</taxon>
        <taxon>Paramecium</taxon>
    </lineage>
</organism>
<keyword evidence="1" id="KW-0472">Membrane</keyword>
<accession>A0A8S1NEU0</accession>
<feature type="transmembrane region" description="Helical" evidence="1">
    <location>
        <begin position="2397"/>
        <end position="2417"/>
    </location>
</feature>
<keyword evidence="2" id="KW-0732">Signal</keyword>
<feature type="signal peptide" evidence="2">
    <location>
        <begin position="1"/>
        <end position="17"/>
    </location>
</feature>
<dbReference type="CDD" id="cd00064">
    <property type="entry name" value="FU"/>
    <property type="match status" value="1"/>
</dbReference>
<dbReference type="InterPro" id="IPR006212">
    <property type="entry name" value="Furin_repeat"/>
</dbReference>
<dbReference type="PANTHER" id="PTHR11319:SF35">
    <property type="entry name" value="OUTER MEMBRANE PROTEIN PMPC-RELATED"/>
    <property type="match status" value="1"/>
</dbReference>
<dbReference type="Proteomes" id="UP000692954">
    <property type="component" value="Unassembled WGS sequence"/>
</dbReference>